<feature type="active site" evidence="17">
    <location>
        <position position="167"/>
    </location>
</feature>
<feature type="domain" description="FAD-binding PCMH-type" evidence="18">
    <location>
        <begin position="17"/>
        <end position="227"/>
    </location>
</feature>
<keyword evidence="13 17" id="KW-0560">Oxidoreductase</keyword>
<dbReference type="EMBL" id="JARJBC010000032">
    <property type="protein sequence ID" value="MDF3293934.1"/>
    <property type="molecule type" value="Genomic_DNA"/>
</dbReference>
<evidence type="ECO:0000256" key="8">
    <source>
        <dbReference type="ARBA" id="ARBA00022630"/>
    </source>
</evidence>
<evidence type="ECO:0000256" key="13">
    <source>
        <dbReference type="ARBA" id="ARBA00023002"/>
    </source>
</evidence>
<dbReference type="InterPro" id="IPR016166">
    <property type="entry name" value="FAD-bd_PCMH"/>
</dbReference>
<reference evidence="19 20" key="1">
    <citation type="submission" date="2023-03" db="EMBL/GenBank/DDBJ databases">
        <title>Draft genome sequence of Streptomyces sp. RB6PN23 isolated from peat swamp forest in Thailand.</title>
        <authorList>
            <person name="Klaysubun C."/>
            <person name="Duangmal K."/>
        </authorList>
    </citation>
    <scope>NUCLEOTIDE SEQUENCE [LARGE SCALE GENOMIC DNA]</scope>
    <source>
        <strain evidence="19 20">RB6PN23</strain>
    </source>
</reference>
<keyword evidence="8 17" id="KW-0285">Flavoprotein</keyword>
<evidence type="ECO:0000256" key="14">
    <source>
        <dbReference type="ARBA" id="ARBA00023306"/>
    </source>
</evidence>
<organism evidence="19 20">
    <name type="scientific">Streptomyces silvisoli</name>
    <dbReference type="NCBI Taxonomy" id="3034235"/>
    <lineage>
        <taxon>Bacteria</taxon>
        <taxon>Bacillati</taxon>
        <taxon>Actinomycetota</taxon>
        <taxon>Actinomycetes</taxon>
        <taxon>Kitasatosporales</taxon>
        <taxon>Streptomycetaceae</taxon>
        <taxon>Streptomyces</taxon>
    </lineage>
</organism>
<evidence type="ECO:0000256" key="6">
    <source>
        <dbReference type="ARBA" id="ARBA00022490"/>
    </source>
</evidence>
<dbReference type="HAMAP" id="MF_00037">
    <property type="entry name" value="MurB"/>
    <property type="match status" value="1"/>
</dbReference>
<keyword evidence="10 17" id="KW-0521">NADP</keyword>
<evidence type="ECO:0000256" key="10">
    <source>
        <dbReference type="ARBA" id="ARBA00022857"/>
    </source>
</evidence>
<keyword evidence="12 17" id="KW-0573">Peptidoglycan synthesis</keyword>
<comment type="similarity">
    <text evidence="5 17">Belongs to the MurB family.</text>
</comment>
<keyword evidence="7 17" id="KW-0132">Cell division</keyword>
<dbReference type="PROSITE" id="PS51387">
    <property type="entry name" value="FAD_PCMH"/>
    <property type="match status" value="1"/>
</dbReference>
<comment type="subcellular location">
    <subcellularLocation>
        <location evidence="3 17">Cytoplasm</location>
    </subcellularLocation>
</comment>
<keyword evidence="6 17" id="KW-0963">Cytoplasm</keyword>
<comment type="cofactor">
    <cofactor evidence="1 17">
        <name>FAD</name>
        <dbReference type="ChEBI" id="CHEBI:57692"/>
    </cofactor>
</comment>
<comment type="function">
    <text evidence="2 17">Cell wall formation.</text>
</comment>
<dbReference type="Pfam" id="PF01565">
    <property type="entry name" value="FAD_binding_4"/>
    <property type="match status" value="1"/>
</dbReference>
<evidence type="ECO:0000256" key="1">
    <source>
        <dbReference type="ARBA" id="ARBA00001974"/>
    </source>
</evidence>
<evidence type="ECO:0000256" key="9">
    <source>
        <dbReference type="ARBA" id="ARBA00022827"/>
    </source>
</evidence>
<evidence type="ECO:0000256" key="12">
    <source>
        <dbReference type="ARBA" id="ARBA00022984"/>
    </source>
</evidence>
<evidence type="ECO:0000256" key="17">
    <source>
        <dbReference type="HAMAP-Rule" id="MF_00037"/>
    </source>
</evidence>
<keyword evidence="15 17" id="KW-0961">Cell wall biogenesis/degradation</keyword>
<proteinExistence type="inferred from homology"/>
<dbReference type="Gene3D" id="3.90.78.10">
    <property type="entry name" value="UDP-N-acetylenolpyruvoylglucosamine reductase, C-terminal domain"/>
    <property type="match status" value="1"/>
</dbReference>
<evidence type="ECO:0000256" key="15">
    <source>
        <dbReference type="ARBA" id="ARBA00023316"/>
    </source>
</evidence>
<feature type="active site" evidence="17">
    <location>
        <position position="339"/>
    </location>
</feature>
<dbReference type="InterPro" id="IPR016167">
    <property type="entry name" value="FAD-bd_PCMH_sub1"/>
</dbReference>
<dbReference type="InterPro" id="IPR036635">
    <property type="entry name" value="MurB_C_sf"/>
</dbReference>
<evidence type="ECO:0000256" key="11">
    <source>
        <dbReference type="ARBA" id="ARBA00022960"/>
    </source>
</evidence>
<evidence type="ECO:0000256" key="3">
    <source>
        <dbReference type="ARBA" id="ARBA00004496"/>
    </source>
</evidence>
<comment type="catalytic activity">
    <reaction evidence="16 17">
        <text>UDP-N-acetyl-alpha-D-muramate + NADP(+) = UDP-N-acetyl-3-O-(1-carboxyvinyl)-alpha-D-glucosamine + NADPH + H(+)</text>
        <dbReference type="Rhea" id="RHEA:12248"/>
        <dbReference type="ChEBI" id="CHEBI:15378"/>
        <dbReference type="ChEBI" id="CHEBI:57783"/>
        <dbReference type="ChEBI" id="CHEBI:58349"/>
        <dbReference type="ChEBI" id="CHEBI:68483"/>
        <dbReference type="ChEBI" id="CHEBI:70757"/>
        <dbReference type="EC" id="1.3.1.98"/>
    </reaction>
</comment>
<dbReference type="PANTHER" id="PTHR21071">
    <property type="entry name" value="UDP-N-ACETYLENOLPYRUVOYLGLUCOSAMINE REDUCTASE"/>
    <property type="match status" value="1"/>
</dbReference>
<evidence type="ECO:0000256" key="2">
    <source>
        <dbReference type="ARBA" id="ARBA00003921"/>
    </source>
</evidence>
<evidence type="ECO:0000256" key="7">
    <source>
        <dbReference type="ARBA" id="ARBA00022618"/>
    </source>
</evidence>
<gene>
    <name evidence="17" type="primary">murB</name>
    <name evidence="19" type="ORF">P3G67_32920</name>
</gene>
<keyword evidence="11 17" id="KW-0133">Cell shape</keyword>
<evidence type="ECO:0000256" key="16">
    <source>
        <dbReference type="ARBA" id="ARBA00048914"/>
    </source>
</evidence>
<dbReference type="GO" id="GO:0008762">
    <property type="term" value="F:UDP-N-acetylmuramate dehydrogenase activity"/>
    <property type="evidence" value="ECO:0007669"/>
    <property type="project" value="UniProtKB-EC"/>
</dbReference>
<name>A0ABT5ZWP6_9ACTN</name>
<dbReference type="InterPro" id="IPR036318">
    <property type="entry name" value="FAD-bd_PCMH-like_sf"/>
</dbReference>
<sequence>MHVSHCVPLAPLTTLRLGGPAAALIELSNLADFPDIVEWAGRHGSTTPVCLGHGSNVLVSDSGCTRPVLRVTTRGIKLLGPADNGRVLVEVQAGQPLRDLVDTCLAEGLSGLEMLAGVPGTAGATPVQNVGAYGQEIGDILVRVVAWDWKLGRRVTLDAADCQLGHRTSMFKGSSRWTLLVLVLALHRSDLSAPITYRSVADVLDVPLGSRVPLKEVAEAVLTIRRSKGMVLEDSGVDRRTVGSVFLSPEVPTGQLAALRRLGAPVSTFPDRSTRVSASWTIRAAGFTLRAPVARGVRISSQHYTLVADSGASAASFAKAIGIVSRTVMERTGIALTSEIDGIGDVRWSPAAHGRVPALGRYQ</sequence>
<dbReference type="SUPFAM" id="SSF56176">
    <property type="entry name" value="FAD-binding/transporter-associated domain-like"/>
    <property type="match status" value="1"/>
</dbReference>
<dbReference type="Gene3D" id="3.30.43.10">
    <property type="entry name" value="Uridine Diphospho-n-acetylenolpyruvylglucosamine Reductase, domain 2"/>
    <property type="match status" value="1"/>
</dbReference>
<keyword evidence="9 17" id="KW-0274">FAD</keyword>
<dbReference type="InterPro" id="IPR003170">
    <property type="entry name" value="MurB"/>
</dbReference>
<dbReference type="SUPFAM" id="SSF56194">
    <property type="entry name" value="Uridine diphospho-N-Acetylenolpyruvylglucosamine reductase, MurB, C-terminal domain"/>
    <property type="match status" value="1"/>
</dbReference>
<evidence type="ECO:0000313" key="19">
    <source>
        <dbReference type="EMBL" id="MDF3293934.1"/>
    </source>
</evidence>
<dbReference type="Gene3D" id="3.30.465.10">
    <property type="match status" value="1"/>
</dbReference>
<protein>
    <recommendedName>
        <fullName evidence="17">UDP-N-acetylenolpyruvoylglucosamine reductase</fullName>
        <ecNumber evidence="17">1.3.1.98</ecNumber>
    </recommendedName>
    <alternativeName>
        <fullName evidence="17">UDP-N-acetylmuramate dehydrogenase</fullName>
    </alternativeName>
</protein>
<dbReference type="NCBIfam" id="NF010478">
    <property type="entry name" value="PRK13903.1"/>
    <property type="match status" value="1"/>
</dbReference>
<keyword evidence="14 17" id="KW-0131">Cell cycle</keyword>
<comment type="pathway">
    <text evidence="4 17">Cell wall biogenesis; peptidoglycan biosynthesis.</text>
</comment>
<dbReference type="InterPro" id="IPR006094">
    <property type="entry name" value="Oxid_FAD_bind_N"/>
</dbReference>
<feature type="active site" description="Proton donor" evidence="17">
    <location>
        <position position="244"/>
    </location>
</feature>
<dbReference type="RefSeq" id="WP_276096774.1">
    <property type="nucleotide sequence ID" value="NZ_JARJBC010000032.1"/>
</dbReference>
<dbReference type="InterPro" id="IPR016169">
    <property type="entry name" value="FAD-bd_PCMH_sub2"/>
</dbReference>
<accession>A0ABT5ZWP6</accession>
<dbReference type="EC" id="1.3.1.98" evidence="17"/>
<dbReference type="PANTHER" id="PTHR21071:SF4">
    <property type="entry name" value="UDP-N-ACETYLENOLPYRUVOYLGLUCOSAMINE REDUCTASE"/>
    <property type="match status" value="1"/>
</dbReference>
<dbReference type="Proteomes" id="UP001216579">
    <property type="component" value="Unassembled WGS sequence"/>
</dbReference>
<keyword evidence="20" id="KW-1185">Reference proteome</keyword>
<evidence type="ECO:0000256" key="4">
    <source>
        <dbReference type="ARBA" id="ARBA00004752"/>
    </source>
</evidence>
<dbReference type="InterPro" id="IPR011601">
    <property type="entry name" value="MurB_C"/>
</dbReference>
<evidence type="ECO:0000259" key="18">
    <source>
        <dbReference type="PROSITE" id="PS51387"/>
    </source>
</evidence>
<evidence type="ECO:0000313" key="20">
    <source>
        <dbReference type="Proteomes" id="UP001216579"/>
    </source>
</evidence>
<comment type="caution">
    <text evidence="19">The sequence shown here is derived from an EMBL/GenBank/DDBJ whole genome shotgun (WGS) entry which is preliminary data.</text>
</comment>
<evidence type="ECO:0000256" key="5">
    <source>
        <dbReference type="ARBA" id="ARBA00010485"/>
    </source>
</evidence>
<dbReference type="Pfam" id="PF02873">
    <property type="entry name" value="MurB_C"/>
    <property type="match status" value="1"/>
</dbReference>